<dbReference type="EMBL" id="CCND01000010">
    <property type="protein sequence ID" value="CDX53567.1"/>
    <property type="molecule type" value="Genomic_DNA"/>
</dbReference>
<gene>
    <name evidence="1" type="ORF">MPL1032_180046</name>
</gene>
<evidence type="ECO:0000313" key="1">
    <source>
        <dbReference type="EMBL" id="CDX53567.1"/>
    </source>
</evidence>
<reference evidence="2" key="1">
    <citation type="submission" date="2014-08" db="EMBL/GenBank/DDBJ databases">
        <authorList>
            <person name="Edwards T."/>
        </authorList>
    </citation>
    <scope>NUCLEOTIDE SEQUENCE [LARGE SCALE GENOMIC DNA]</scope>
</reference>
<dbReference type="AlphaFoldDB" id="A0A0K2VU69"/>
<organism evidence="1 2">
    <name type="scientific">Mesorhizobium plurifarium</name>
    <dbReference type="NCBI Taxonomy" id="69974"/>
    <lineage>
        <taxon>Bacteria</taxon>
        <taxon>Pseudomonadati</taxon>
        <taxon>Pseudomonadota</taxon>
        <taxon>Alphaproteobacteria</taxon>
        <taxon>Hyphomicrobiales</taxon>
        <taxon>Phyllobacteriaceae</taxon>
        <taxon>Mesorhizobium</taxon>
    </lineage>
</organism>
<evidence type="ECO:0008006" key="3">
    <source>
        <dbReference type="Google" id="ProtNLM"/>
    </source>
</evidence>
<protein>
    <recommendedName>
        <fullName evidence="3">Transposase</fullName>
    </recommendedName>
</protein>
<accession>A0A0K2VU69</accession>
<name>A0A0K2VU69_MESPL</name>
<sequence>MAVAPALIPKRPGERVKTNRRDAVTLARLKRAGELIGVWVPDVVHEAVRDLVRGREAAADDLRRKRQQLLSFLLRHGRIYESGGHWTLAHRRWLARQSFEHTAQQIVFQEKMGRGHGGELPSSELRAQRDARLVEKSSRTQGKKLESVEVPRDYAQCNINTRKFKSVIIIIT</sequence>
<proteinExistence type="predicted"/>
<evidence type="ECO:0000313" key="2">
    <source>
        <dbReference type="Proteomes" id="UP000182888"/>
    </source>
</evidence>
<dbReference type="Proteomes" id="UP000182888">
    <property type="component" value="Unassembled WGS sequence"/>
</dbReference>